<evidence type="ECO:0000313" key="2">
    <source>
        <dbReference type="Proteomes" id="UP001243375"/>
    </source>
</evidence>
<gene>
    <name evidence="1" type="ORF">QFC22_006459</name>
</gene>
<sequence>MTYTQYSRLEVISTVVVYLVFLGAVAGIFYLTRQAGAVTEQQQAALKEKGIAFENSAQKVAAHRDAFQFGTGTVGEGNTMSLADLPEVLAERRQAQNVNSSSEASVGGVQAAKSGATMVGEQGRDAASAADITSSPRKLDE</sequence>
<protein>
    <submittedName>
        <fullName evidence="1">Uncharacterized protein</fullName>
    </submittedName>
</protein>
<comment type="caution">
    <text evidence="1">The sequence shown here is derived from an EMBL/GenBank/DDBJ whole genome shotgun (WGS) entry which is preliminary data.</text>
</comment>
<dbReference type="EMBL" id="JASBWU010000028">
    <property type="protein sequence ID" value="KAJ9111800.1"/>
    <property type="molecule type" value="Genomic_DNA"/>
</dbReference>
<accession>A0ACC2WKE0</accession>
<name>A0ACC2WKE0_9TREE</name>
<evidence type="ECO:0000313" key="1">
    <source>
        <dbReference type="EMBL" id="KAJ9111800.1"/>
    </source>
</evidence>
<keyword evidence="2" id="KW-1185">Reference proteome</keyword>
<reference evidence="1" key="1">
    <citation type="submission" date="2023-04" db="EMBL/GenBank/DDBJ databases">
        <title>Draft Genome sequencing of Naganishia species isolated from polar environments using Oxford Nanopore Technology.</title>
        <authorList>
            <person name="Leo P."/>
            <person name="Venkateswaran K."/>
        </authorList>
    </citation>
    <scope>NUCLEOTIDE SEQUENCE</scope>
    <source>
        <strain evidence="1">MNA-CCFEE 5425</strain>
    </source>
</reference>
<organism evidence="1 2">
    <name type="scientific">Naganishia vaughanmartiniae</name>
    <dbReference type="NCBI Taxonomy" id="1424756"/>
    <lineage>
        <taxon>Eukaryota</taxon>
        <taxon>Fungi</taxon>
        <taxon>Dikarya</taxon>
        <taxon>Basidiomycota</taxon>
        <taxon>Agaricomycotina</taxon>
        <taxon>Tremellomycetes</taxon>
        <taxon>Filobasidiales</taxon>
        <taxon>Filobasidiaceae</taxon>
        <taxon>Naganishia</taxon>
    </lineage>
</organism>
<proteinExistence type="predicted"/>
<dbReference type="Proteomes" id="UP001243375">
    <property type="component" value="Unassembled WGS sequence"/>
</dbReference>